<sequence length="69" mass="8273">MGWVFNEGLTTSFLSSVELRHGMSINSFEWIVKYILPIFWVYLVEWLIVALWLRTLLTLLTLPFYPYPF</sequence>
<accession>A0A6A4Q6V0</accession>
<dbReference type="EMBL" id="WOCE01000007">
    <property type="protein sequence ID" value="KAE9609677.1"/>
    <property type="molecule type" value="Genomic_DNA"/>
</dbReference>
<evidence type="ECO:0000256" key="1">
    <source>
        <dbReference type="SAM" id="Phobius"/>
    </source>
</evidence>
<organism evidence="2 3">
    <name type="scientific">Lupinus albus</name>
    <name type="common">White lupine</name>
    <name type="synonym">Lupinus termis</name>
    <dbReference type="NCBI Taxonomy" id="3870"/>
    <lineage>
        <taxon>Eukaryota</taxon>
        <taxon>Viridiplantae</taxon>
        <taxon>Streptophyta</taxon>
        <taxon>Embryophyta</taxon>
        <taxon>Tracheophyta</taxon>
        <taxon>Spermatophyta</taxon>
        <taxon>Magnoliopsida</taxon>
        <taxon>eudicotyledons</taxon>
        <taxon>Gunneridae</taxon>
        <taxon>Pentapetalae</taxon>
        <taxon>rosids</taxon>
        <taxon>fabids</taxon>
        <taxon>Fabales</taxon>
        <taxon>Fabaceae</taxon>
        <taxon>Papilionoideae</taxon>
        <taxon>50 kb inversion clade</taxon>
        <taxon>genistoids sensu lato</taxon>
        <taxon>core genistoids</taxon>
        <taxon>Genisteae</taxon>
        <taxon>Lupinus</taxon>
    </lineage>
</organism>
<gene>
    <name evidence="2" type="ORF">Lalb_Chr07g0178571</name>
</gene>
<dbReference type="AlphaFoldDB" id="A0A6A4Q6V0"/>
<proteinExistence type="predicted"/>
<keyword evidence="1" id="KW-0812">Transmembrane</keyword>
<evidence type="ECO:0000313" key="2">
    <source>
        <dbReference type="EMBL" id="KAE9609677.1"/>
    </source>
</evidence>
<comment type="caution">
    <text evidence="2">The sequence shown here is derived from an EMBL/GenBank/DDBJ whole genome shotgun (WGS) entry which is preliminary data.</text>
</comment>
<protein>
    <submittedName>
        <fullName evidence="2">Uncharacterized protein</fullName>
    </submittedName>
</protein>
<keyword evidence="1" id="KW-0472">Membrane</keyword>
<keyword evidence="1" id="KW-1133">Transmembrane helix</keyword>
<keyword evidence="3" id="KW-1185">Reference proteome</keyword>
<reference evidence="3" key="1">
    <citation type="journal article" date="2020" name="Nat. Commun.">
        <title>Genome sequence of the cluster root forming white lupin.</title>
        <authorList>
            <person name="Hufnagel B."/>
            <person name="Marques A."/>
            <person name="Soriano A."/>
            <person name="Marques L."/>
            <person name="Divol F."/>
            <person name="Doumas P."/>
            <person name="Sallet E."/>
            <person name="Mancinotti D."/>
            <person name="Carrere S."/>
            <person name="Marande W."/>
            <person name="Arribat S."/>
            <person name="Keller J."/>
            <person name="Huneau C."/>
            <person name="Blein T."/>
            <person name="Aime D."/>
            <person name="Laguerre M."/>
            <person name="Taylor J."/>
            <person name="Schubert V."/>
            <person name="Nelson M."/>
            <person name="Geu-Flores F."/>
            <person name="Crespi M."/>
            <person name="Gallardo-Guerrero K."/>
            <person name="Delaux P.-M."/>
            <person name="Salse J."/>
            <person name="Berges H."/>
            <person name="Guyot R."/>
            <person name="Gouzy J."/>
            <person name="Peret B."/>
        </authorList>
    </citation>
    <scope>NUCLEOTIDE SEQUENCE [LARGE SCALE GENOMIC DNA]</scope>
    <source>
        <strain evidence="3">cv. Amiga</strain>
    </source>
</reference>
<name>A0A6A4Q6V0_LUPAL</name>
<feature type="transmembrane region" description="Helical" evidence="1">
    <location>
        <begin position="34"/>
        <end position="53"/>
    </location>
</feature>
<dbReference type="Proteomes" id="UP000447434">
    <property type="component" value="Chromosome 7"/>
</dbReference>
<evidence type="ECO:0000313" key="3">
    <source>
        <dbReference type="Proteomes" id="UP000447434"/>
    </source>
</evidence>